<protein>
    <recommendedName>
        <fullName evidence="4">Zinc-finger domain-containing protein</fullName>
    </recommendedName>
</protein>
<dbReference type="EMBL" id="JBHUMM010000025">
    <property type="protein sequence ID" value="MFD2672135.1"/>
    <property type="molecule type" value="Genomic_DNA"/>
</dbReference>
<keyword evidence="3" id="KW-1185">Reference proteome</keyword>
<organism evidence="2 3">
    <name type="scientific">Marinicrinis sediminis</name>
    <dbReference type="NCBI Taxonomy" id="1652465"/>
    <lineage>
        <taxon>Bacteria</taxon>
        <taxon>Bacillati</taxon>
        <taxon>Bacillota</taxon>
        <taxon>Bacilli</taxon>
        <taxon>Bacillales</taxon>
        <taxon>Paenibacillaceae</taxon>
    </lineage>
</organism>
<comment type="caution">
    <text evidence="2">The sequence shown here is derived from an EMBL/GenBank/DDBJ whole genome shotgun (WGS) entry which is preliminary data.</text>
</comment>
<dbReference type="Proteomes" id="UP001597497">
    <property type="component" value="Unassembled WGS sequence"/>
</dbReference>
<keyword evidence="1" id="KW-1133">Transmembrane helix</keyword>
<evidence type="ECO:0000313" key="2">
    <source>
        <dbReference type="EMBL" id="MFD2672135.1"/>
    </source>
</evidence>
<keyword evidence="1" id="KW-0812">Transmembrane</keyword>
<keyword evidence="1" id="KW-0472">Membrane</keyword>
<evidence type="ECO:0008006" key="4">
    <source>
        <dbReference type="Google" id="ProtNLM"/>
    </source>
</evidence>
<proteinExistence type="predicted"/>
<name>A0ABW5RC00_9BACL</name>
<dbReference type="RefSeq" id="WP_379929651.1">
    <property type="nucleotide sequence ID" value="NZ_JBHUMM010000025.1"/>
</dbReference>
<gene>
    <name evidence="2" type="ORF">ACFSUC_11035</name>
</gene>
<feature type="transmembrane region" description="Helical" evidence="1">
    <location>
        <begin position="88"/>
        <end position="107"/>
    </location>
</feature>
<evidence type="ECO:0000313" key="3">
    <source>
        <dbReference type="Proteomes" id="UP001597497"/>
    </source>
</evidence>
<reference evidence="3" key="1">
    <citation type="journal article" date="2019" name="Int. J. Syst. Evol. Microbiol.">
        <title>The Global Catalogue of Microorganisms (GCM) 10K type strain sequencing project: providing services to taxonomists for standard genome sequencing and annotation.</title>
        <authorList>
            <consortium name="The Broad Institute Genomics Platform"/>
            <consortium name="The Broad Institute Genome Sequencing Center for Infectious Disease"/>
            <person name="Wu L."/>
            <person name="Ma J."/>
        </authorList>
    </citation>
    <scope>NUCLEOTIDE SEQUENCE [LARGE SCALE GENOMIC DNA]</scope>
    <source>
        <strain evidence="3">KCTC 33676</strain>
    </source>
</reference>
<evidence type="ECO:0000256" key="1">
    <source>
        <dbReference type="SAM" id="Phobius"/>
    </source>
</evidence>
<accession>A0ABW5RC00</accession>
<sequence length="135" mass="15240">MHCEEIVDKVTSGAALGADERAHLQQCAACTELVEALQESQDIWQAESSMDGTKDAVNVMSPVMRSIMEQEKDVPSFAHHVPKRGARIGFLLLALLLSIGMVELQVFHQLEEMTAWSDRWSGYVEDWFEQLGDWF</sequence>